<feature type="non-terminal residue" evidence="1">
    <location>
        <position position="61"/>
    </location>
</feature>
<dbReference type="GO" id="GO:0004519">
    <property type="term" value="F:endonuclease activity"/>
    <property type="evidence" value="ECO:0007669"/>
    <property type="project" value="UniProtKB-KW"/>
</dbReference>
<organism evidence="1 2">
    <name type="scientific">Candidatus Butyricicoccus avistercoris</name>
    <dbReference type="NCBI Taxonomy" id="2838518"/>
    <lineage>
        <taxon>Bacteria</taxon>
        <taxon>Bacillati</taxon>
        <taxon>Bacillota</taxon>
        <taxon>Clostridia</taxon>
        <taxon>Eubacteriales</taxon>
        <taxon>Butyricicoccaceae</taxon>
        <taxon>Butyricicoccus</taxon>
    </lineage>
</organism>
<proteinExistence type="predicted"/>
<evidence type="ECO:0000313" key="2">
    <source>
        <dbReference type="Proteomes" id="UP000886808"/>
    </source>
</evidence>
<keyword evidence="1" id="KW-0378">Hydrolase</keyword>
<name>A0A9D1TI31_9FIRM</name>
<dbReference type="Proteomes" id="UP000886808">
    <property type="component" value="Unassembled WGS sequence"/>
</dbReference>
<keyword evidence="1" id="KW-0255">Endonuclease</keyword>
<accession>A0A9D1TI31</accession>
<gene>
    <name evidence="1" type="ORF">H9746_01575</name>
</gene>
<dbReference type="AlphaFoldDB" id="A0A9D1TI31"/>
<keyword evidence="1" id="KW-0540">Nuclease</keyword>
<comment type="caution">
    <text evidence="1">The sequence shown here is derived from an EMBL/GenBank/DDBJ whole genome shotgun (WGS) entry which is preliminary data.</text>
</comment>
<dbReference type="EMBL" id="DXIE01000014">
    <property type="protein sequence ID" value="HIV61530.1"/>
    <property type="molecule type" value="Genomic_DNA"/>
</dbReference>
<protein>
    <submittedName>
        <fullName evidence="1">HNH endonuclease</fullName>
    </submittedName>
</protein>
<reference evidence="1" key="2">
    <citation type="submission" date="2021-04" db="EMBL/GenBank/DDBJ databases">
        <authorList>
            <person name="Gilroy R."/>
        </authorList>
    </citation>
    <scope>NUCLEOTIDE SEQUENCE</scope>
    <source>
        <strain evidence="1">CHK193-4272</strain>
    </source>
</reference>
<sequence length="61" mass="6972">MLLCANMDKLFDNGLITFSNNGKLSVSSILGKDNQSRLNIESGMIFDLKLNENMKEYLEYH</sequence>
<evidence type="ECO:0000313" key="1">
    <source>
        <dbReference type="EMBL" id="HIV61530.1"/>
    </source>
</evidence>
<reference evidence="1" key="1">
    <citation type="journal article" date="2021" name="PeerJ">
        <title>Extensive microbial diversity within the chicken gut microbiome revealed by metagenomics and culture.</title>
        <authorList>
            <person name="Gilroy R."/>
            <person name="Ravi A."/>
            <person name="Getino M."/>
            <person name="Pursley I."/>
            <person name="Horton D.L."/>
            <person name="Alikhan N.F."/>
            <person name="Baker D."/>
            <person name="Gharbi K."/>
            <person name="Hall N."/>
            <person name="Watson M."/>
            <person name="Adriaenssens E.M."/>
            <person name="Foster-Nyarko E."/>
            <person name="Jarju S."/>
            <person name="Secka A."/>
            <person name="Antonio M."/>
            <person name="Oren A."/>
            <person name="Chaudhuri R.R."/>
            <person name="La Ragione R."/>
            <person name="Hildebrand F."/>
            <person name="Pallen M.J."/>
        </authorList>
    </citation>
    <scope>NUCLEOTIDE SEQUENCE</scope>
    <source>
        <strain evidence="1">CHK193-4272</strain>
    </source>
</reference>